<feature type="domain" description="DUF6259" evidence="1">
    <location>
        <begin position="227"/>
        <end position="542"/>
    </location>
</feature>
<dbReference type="OrthoDB" id="2484179at2"/>
<sequence>MKVQNRYYRMELDDTSGALLAMNKGNKELIRTGVSRPLFTIRFRDISGGIHDVGAHESKAVSISADEGSERIEVSYSAFGELPLRVLVTIRCPKDSPFTYWRLDADHAMDWIIEWIDFPNVVVPNDLTATGGTGKLVWPFNEGVLIEDVAVRESSFLHYIEPNYPSRGISGIYPAIVPSQFMAYYDDSGGLYFGAHDPDGHVKCVEFYPDEDGIRLQFRLYPGGGAYDMSYDMVLGVFEGDWHDAAAIYRDWYEENASRDAVPVAENNRLPDWYSDSPIVVTYPVRGRHDMDVMEPNKLFPYLEALPHIERLAEAFGGKIMVLLMHWEGSAPWAPPYVWPPYGGEEAFRSLADRLHASGHLLGVYCSGIGWTEQSNLIPSYNRKEQFDQDNLADAMCLSPEGDLPYSDICTGQRRGYDLCPTHPFTVETMVSEVRQMIDGGVDYIQAFDQNHGGTSYFCYSKTHGHPPAPGKWQTEAMLDLFRKLQETADSAGKKALFGCESASAEPYIPELLFNDARFNLNYFIGTPIPLYAFLYHRYINNFMGNQVTAHDAFDYGRSPDNLLYRFAYSFHAGDLSTVVLTENGDITWNWGVDPNIALPEKEPILTFIRNTNSWRTGAGKAYLHQGRMLKPFPLSGVSLQRFAMKDGRELAVPAVLTTRWEADDGSQAQLFVNYTLEEQVFYVESGVCSEREAVLLAHPDGSQPLTLQADASGTLPCTVKPLSAILIKISGK</sequence>
<dbReference type="SUPFAM" id="SSF51445">
    <property type="entry name" value="(Trans)glycosidases"/>
    <property type="match status" value="1"/>
</dbReference>
<keyword evidence="3" id="KW-1185">Reference proteome</keyword>
<dbReference type="RefSeq" id="WP_130605464.1">
    <property type="nucleotide sequence ID" value="NZ_AP019400.1"/>
</dbReference>
<dbReference type="EMBL" id="AP019400">
    <property type="protein sequence ID" value="BBI31566.1"/>
    <property type="molecule type" value="Genomic_DNA"/>
</dbReference>
<dbReference type="InterPro" id="IPR017853">
    <property type="entry name" value="GH"/>
</dbReference>
<evidence type="ECO:0000313" key="3">
    <source>
        <dbReference type="Proteomes" id="UP000289856"/>
    </source>
</evidence>
<evidence type="ECO:0000313" key="2">
    <source>
        <dbReference type="EMBL" id="BBI31566.1"/>
    </source>
</evidence>
<organism evidence="2 3">
    <name type="scientific">Cohnella abietis</name>
    <dbReference type="NCBI Taxonomy" id="2507935"/>
    <lineage>
        <taxon>Bacteria</taxon>
        <taxon>Bacillati</taxon>
        <taxon>Bacillota</taxon>
        <taxon>Bacilli</taxon>
        <taxon>Bacillales</taxon>
        <taxon>Paenibacillaceae</taxon>
        <taxon>Cohnella</taxon>
    </lineage>
</organism>
<accession>A0A3T1D0F0</accession>
<evidence type="ECO:0000259" key="1">
    <source>
        <dbReference type="Pfam" id="PF19773"/>
    </source>
</evidence>
<dbReference type="KEGG" id="cohn:KCTCHS21_09650"/>
<dbReference type="Proteomes" id="UP000289856">
    <property type="component" value="Chromosome"/>
</dbReference>
<dbReference type="InterPro" id="IPR046226">
    <property type="entry name" value="DUF6259"/>
</dbReference>
<protein>
    <recommendedName>
        <fullName evidence="1">DUF6259 domain-containing protein</fullName>
    </recommendedName>
</protein>
<dbReference type="Pfam" id="PF19773">
    <property type="entry name" value="DUF6259"/>
    <property type="match status" value="1"/>
</dbReference>
<proteinExistence type="predicted"/>
<reference evidence="2 3" key="1">
    <citation type="submission" date="2019-01" db="EMBL/GenBank/DDBJ databases">
        <title>Complete genome sequence of Cohnella hallensis HS21 isolated from Korean fir (Abies koreana) rhizospheric soil.</title>
        <authorList>
            <person name="Jiang L."/>
            <person name="Kang S.W."/>
            <person name="Kim S."/>
            <person name="Jung J."/>
            <person name="Kim C.Y."/>
            <person name="Kim D.H."/>
            <person name="Kim S.W."/>
            <person name="Lee J."/>
        </authorList>
    </citation>
    <scope>NUCLEOTIDE SEQUENCE [LARGE SCALE GENOMIC DNA]</scope>
    <source>
        <strain evidence="2 3">HS21</strain>
    </source>
</reference>
<gene>
    <name evidence="2" type="ORF">KCTCHS21_09650</name>
</gene>
<name>A0A3T1D0F0_9BACL</name>
<dbReference type="AlphaFoldDB" id="A0A3T1D0F0"/>